<dbReference type="EMBL" id="DXFA01000078">
    <property type="protein sequence ID" value="HIX48183.1"/>
    <property type="molecule type" value="Genomic_DNA"/>
</dbReference>
<dbReference type="InterPro" id="IPR051158">
    <property type="entry name" value="Metallophosphoesterase_sf"/>
</dbReference>
<organism evidence="2 3">
    <name type="scientific">Candidatus Mediterraneibacter caccavium</name>
    <dbReference type="NCBI Taxonomy" id="2838661"/>
    <lineage>
        <taxon>Bacteria</taxon>
        <taxon>Bacillati</taxon>
        <taxon>Bacillota</taxon>
        <taxon>Clostridia</taxon>
        <taxon>Lachnospirales</taxon>
        <taxon>Lachnospiraceae</taxon>
        <taxon>Mediterraneibacter</taxon>
    </lineage>
</organism>
<dbReference type="AlphaFoldDB" id="A0A9D1VWN5"/>
<dbReference type="Gene3D" id="3.60.21.10">
    <property type="match status" value="1"/>
</dbReference>
<sequence>MDYAKAGAVVIILLLAAAAAAAEIYRETHCFRVTRYKVPAEKLAGILRDVKILFLSDLHNCTYGNENERLLRSIRDEEPDLILIGGDMLVGKAGAPYETALHFVGQLPEICPTVYANGNHELRMKEDTETYGDAYRVYKNTLEKRGVHFLEDSRIRVELGDVSLQICGLELPSSTYKKFRKDRITASDIEGHFGFPASADTYTILLAHNPAYMDAYLEWGADMVLSGHLHGGLIRVPGIGGIVTPQGFLFPRYSGEMTRKGSQTVIVSRGLGTHTLNIRLFNTPELISIQLGGDQ</sequence>
<feature type="domain" description="Calcineurin-like phosphoesterase" evidence="1">
    <location>
        <begin position="51"/>
        <end position="231"/>
    </location>
</feature>
<dbReference type="PANTHER" id="PTHR31302:SF0">
    <property type="entry name" value="TRANSMEMBRANE PROTEIN WITH METALLOPHOSPHOESTERASE DOMAIN"/>
    <property type="match status" value="1"/>
</dbReference>
<evidence type="ECO:0000313" key="3">
    <source>
        <dbReference type="Proteomes" id="UP000824243"/>
    </source>
</evidence>
<name>A0A9D1VWN5_9FIRM</name>
<evidence type="ECO:0000259" key="1">
    <source>
        <dbReference type="Pfam" id="PF00149"/>
    </source>
</evidence>
<dbReference type="GO" id="GO:0016787">
    <property type="term" value="F:hydrolase activity"/>
    <property type="evidence" value="ECO:0007669"/>
    <property type="project" value="InterPro"/>
</dbReference>
<dbReference type="InterPro" id="IPR004843">
    <property type="entry name" value="Calcineurin-like_PHP"/>
</dbReference>
<dbReference type="PANTHER" id="PTHR31302">
    <property type="entry name" value="TRANSMEMBRANE PROTEIN WITH METALLOPHOSPHOESTERASE DOMAIN-RELATED"/>
    <property type="match status" value="1"/>
</dbReference>
<proteinExistence type="predicted"/>
<evidence type="ECO:0000313" key="2">
    <source>
        <dbReference type="EMBL" id="HIX48183.1"/>
    </source>
</evidence>
<reference evidence="2" key="2">
    <citation type="submission" date="2021-04" db="EMBL/GenBank/DDBJ databases">
        <authorList>
            <person name="Gilroy R."/>
        </authorList>
    </citation>
    <scope>NUCLEOTIDE SEQUENCE</scope>
    <source>
        <strain evidence="2">ChiSjej5B23-15282</strain>
    </source>
</reference>
<dbReference type="SUPFAM" id="SSF56300">
    <property type="entry name" value="Metallo-dependent phosphatases"/>
    <property type="match status" value="1"/>
</dbReference>
<comment type="caution">
    <text evidence="2">The sequence shown here is derived from an EMBL/GenBank/DDBJ whole genome shotgun (WGS) entry which is preliminary data.</text>
</comment>
<dbReference type="Pfam" id="PF00149">
    <property type="entry name" value="Metallophos"/>
    <property type="match status" value="1"/>
</dbReference>
<accession>A0A9D1VWN5</accession>
<reference evidence="2" key="1">
    <citation type="journal article" date="2021" name="PeerJ">
        <title>Extensive microbial diversity within the chicken gut microbiome revealed by metagenomics and culture.</title>
        <authorList>
            <person name="Gilroy R."/>
            <person name="Ravi A."/>
            <person name="Getino M."/>
            <person name="Pursley I."/>
            <person name="Horton D.L."/>
            <person name="Alikhan N.F."/>
            <person name="Baker D."/>
            <person name="Gharbi K."/>
            <person name="Hall N."/>
            <person name="Watson M."/>
            <person name="Adriaenssens E.M."/>
            <person name="Foster-Nyarko E."/>
            <person name="Jarju S."/>
            <person name="Secka A."/>
            <person name="Antonio M."/>
            <person name="Oren A."/>
            <person name="Chaudhuri R.R."/>
            <person name="La Ragione R."/>
            <person name="Hildebrand F."/>
            <person name="Pallen M.J."/>
        </authorList>
    </citation>
    <scope>NUCLEOTIDE SEQUENCE</scope>
    <source>
        <strain evidence="2">ChiSjej5B23-15282</strain>
    </source>
</reference>
<protein>
    <submittedName>
        <fullName evidence="2">Metallophosphoesterase</fullName>
    </submittedName>
</protein>
<dbReference type="Proteomes" id="UP000824243">
    <property type="component" value="Unassembled WGS sequence"/>
</dbReference>
<gene>
    <name evidence="2" type="ORF">H9981_04085</name>
</gene>
<dbReference type="InterPro" id="IPR029052">
    <property type="entry name" value="Metallo-depent_PP-like"/>
</dbReference>